<dbReference type="GO" id="GO:0016887">
    <property type="term" value="F:ATP hydrolysis activity"/>
    <property type="evidence" value="ECO:0007669"/>
    <property type="project" value="InterPro"/>
</dbReference>
<dbReference type="Gene3D" id="3.40.50.300">
    <property type="entry name" value="P-loop containing nucleotide triphosphate hydrolases"/>
    <property type="match status" value="2"/>
</dbReference>
<dbReference type="InterPro" id="IPR032781">
    <property type="entry name" value="ABC_tran_Xtn"/>
</dbReference>
<organism evidence="5 6">
    <name type="scientific">Silvanigrella paludirubra</name>
    <dbReference type="NCBI Taxonomy" id="2499159"/>
    <lineage>
        <taxon>Bacteria</taxon>
        <taxon>Pseudomonadati</taxon>
        <taxon>Bdellovibrionota</taxon>
        <taxon>Oligoflexia</taxon>
        <taxon>Silvanigrellales</taxon>
        <taxon>Silvanigrellaceae</taxon>
        <taxon>Silvanigrella</taxon>
    </lineage>
</organism>
<dbReference type="InterPro" id="IPR032524">
    <property type="entry name" value="ABC_tran_C"/>
</dbReference>
<dbReference type="RefSeq" id="WP_153418676.1">
    <property type="nucleotide sequence ID" value="NZ_WFLM01000002.1"/>
</dbReference>
<keyword evidence="1" id="KW-0547">Nucleotide-binding</keyword>
<dbReference type="InterPro" id="IPR037118">
    <property type="entry name" value="Val-tRNA_synth_C_sf"/>
</dbReference>
<dbReference type="InterPro" id="IPR003439">
    <property type="entry name" value="ABC_transporter-like_ATP-bd"/>
</dbReference>
<dbReference type="PANTHER" id="PTHR42855">
    <property type="entry name" value="ABC TRANSPORTER ATP-BINDING SUBUNIT"/>
    <property type="match status" value="1"/>
</dbReference>
<evidence type="ECO:0000313" key="5">
    <source>
        <dbReference type="EMBL" id="KAB8039451.1"/>
    </source>
</evidence>
<dbReference type="PROSITE" id="PS50893">
    <property type="entry name" value="ABC_TRANSPORTER_2"/>
    <property type="match status" value="2"/>
</dbReference>
<keyword evidence="2 5" id="KW-0067">ATP-binding</keyword>
<dbReference type="PANTHER" id="PTHR42855:SF2">
    <property type="entry name" value="DRUG RESISTANCE ABC TRANSPORTER,ATP-BINDING PROTEIN"/>
    <property type="match status" value="1"/>
</dbReference>
<dbReference type="SMART" id="SM00382">
    <property type="entry name" value="AAA"/>
    <property type="match status" value="2"/>
</dbReference>
<evidence type="ECO:0000256" key="1">
    <source>
        <dbReference type="ARBA" id="ARBA00022741"/>
    </source>
</evidence>
<gene>
    <name evidence="5" type="ORF">GCL60_04140</name>
</gene>
<dbReference type="Pfam" id="PF16326">
    <property type="entry name" value="ABC_tran_CTD"/>
    <property type="match status" value="1"/>
</dbReference>
<dbReference type="SUPFAM" id="SSF52540">
    <property type="entry name" value="P-loop containing nucleoside triphosphate hydrolases"/>
    <property type="match status" value="2"/>
</dbReference>
<name>A0A6N6VTR0_9BACT</name>
<dbReference type="InterPro" id="IPR051309">
    <property type="entry name" value="ABCF_ATPase"/>
</dbReference>
<feature type="domain" description="ABC transporter" evidence="4">
    <location>
        <begin position="374"/>
        <end position="597"/>
    </location>
</feature>
<keyword evidence="6" id="KW-1185">Reference proteome</keyword>
<dbReference type="Proteomes" id="UP000437748">
    <property type="component" value="Unassembled WGS sequence"/>
</dbReference>
<dbReference type="AlphaFoldDB" id="A0A6N6VTR0"/>
<proteinExistence type="predicted"/>
<feature type="domain" description="ABC transporter" evidence="4">
    <location>
        <begin position="7"/>
        <end position="287"/>
    </location>
</feature>
<dbReference type="FunFam" id="3.40.50.300:FF:000011">
    <property type="entry name" value="Putative ABC transporter ATP-binding component"/>
    <property type="match status" value="1"/>
</dbReference>
<protein>
    <submittedName>
        <fullName evidence="5">ATP-binding cassette domain-containing protein</fullName>
    </submittedName>
</protein>
<reference evidence="5 6" key="1">
    <citation type="submission" date="2019-10" db="EMBL/GenBank/DDBJ databases">
        <title>New species of Slilvanegrellaceae.</title>
        <authorList>
            <person name="Pitt A."/>
            <person name="Hahn M.W."/>
        </authorList>
    </citation>
    <scope>NUCLEOTIDE SEQUENCE [LARGE SCALE GENOMIC DNA]</scope>
    <source>
        <strain evidence="5 6">SP-Ram-0.45-NSY-1</strain>
    </source>
</reference>
<evidence type="ECO:0000259" key="4">
    <source>
        <dbReference type="PROSITE" id="PS50893"/>
    </source>
</evidence>
<dbReference type="InterPro" id="IPR003593">
    <property type="entry name" value="AAA+_ATPase"/>
</dbReference>
<feature type="coiled-coil region" evidence="3">
    <location>
        <begin position="607"/>
        <end position="658"/>
    </location>
</feature>
<dbReference type="EMBL" id="WFLM01000002">
    <property type="protein sequence ID" value="KAB8039451.1"/>
    <property type="molecule type" value="Genomic_DNA"/>
</dbReference>
<dbReference type="CDD" id="cd03221">
    <property type="entry name" value="ABCF_EF-3"/>
    <property type="match status" value="1"/>
</dbReference>
<evidence type="ECO:0000313" key="6">
    <source>
        <dbReference type="Proteomes" id="UP000437748"/>
    </source>
</evidence>
<dbReference type="InterPro" id="IPR017871">
    <property type="entry name" value="ABC_transporter-like_CS"/>
</dbReference>
<dbReference type="GO" id="GO:0005524">
    <property type="term" value="F:ATP binding"/>
    <property type="evidence" value="ECO:0007669"/>
    <property type="project" value="UniProtKB-KW"/>
</dbReference>
<dbReference type="InterPro" id="IPR027417">
    <property type="entry name" value="P-loop_NTPase"/>
</dbReference>
<evidence type="ECO:0000256" key="2">
    <source>
        <dbReference type="ARBA" id="ARBA00022840"/>
    </source>
</evidence>
<dbReference type="GO" id="GO:0003677">
    <property type="term" value="F:DNA binding"/>
    <property type="evidence" value="ECO:0007669"/>
    <property type="project" value="InterPro"/>
</dbReference>
<dbReference type="Pfam" id="PF00005">
    <property type="entry name" value="ABC_tran"/>
    <property type="match status" value="2"/>
</dbReference>
<dbReference type="Pfam" id="PF12848">
    <property type="entry name" value="ABC_tran_Xtn"/>
    <property type="match status" value="1"/>
</dbReference>
<comment type="caution">
    <text evidence="5">The sequence shown here is derived from an EMBL/GenBank/DDBJ whole genome shotgun (WGS) entry which is preliminary data.</text>
</comment>
<accession>A0A6N6VTR0</accession>
<keyword evidence="3" id="KW-0175">Coiled coil</keyword>
<sequence length="701" mass="79564">MSSAPYLNTHNISTSYGSTKLFENLSFTIHPGERWGIVGPNGAGKSTLFRLIEGTQNTDSGSISIRNGLRIAILTQKYQFDAEKTVEEILRESLPSEYDTDLQIKLLEDEIHDHSHLAEKNPNIALDEKWNEKLSILQDKLIHISGAGTENIIQSAIKAGKLSEISQNKFVNLSGGQQKRVQIITALLKNPQLILLDEPTNHLDVQTVDWLEELLLEVVEQGASLFGFKNKNETSEPIAFAIISHDRALLDTLVNKILEIEAGEAKQYEGNYEAYSQAKLEANLVEEKTRSKMANLMRRELAWLRTGAKARTTKQKSRIDRALALDKNLSAKEQKASLIKNAEISFNAQMTDEQRNNEDTIMPVLRNLGEQELIHLAKVTIKHPAAQDKESHYIFENLNLIVKPKMRIALLGPNGCGKSTLMKMIANSEQPFKGEIKYHDLVQISHFDQQRQKLDYNATVRTSIAPEGEYVHFGGKYIHIMSYLDRFLFYKFDANRKVSELSGGEQARLLIAKLMLEQGNLLILDEPTNDLDIPTLQVLERNLSDFQGGVLFTSHDRYFVQRVATGLLTYIGEKQTNNARVGQWLMLPDLDQALNEMEKFKENEIPKKEQIKNSNEIENESNKATKKVKLSFKEQKELENLETKISKLEEIIPNLTAKLDELYASGKNLSNTNELTKEIAEKQKELDLSYEKWEELSSKNS</sequence>
<dbReference type="PROSITE" id="PS00211">
    <property type="entry name" value="ABC_TRANSPORTER_1"/>
    <property type="match status" value="2"/>
</dbReference>
<dbReference type="OrthoDB" id="5287489at2"/>
<dbReference type="Gene3D" id="1.10.287.380">
    <property type="entry name" value="Valyl-tRNA synthetase, C-terminal domain"/>
    <property type="match status" value="1"/>
</dbReference>
<evidence type="ECO:0000256" key="3">
    <source>
        <dbReference type="SAM" id="Coils"/>
    </source>
</evidence>